<protein>
    <submittedName>
        <fullName evidence="2">Uncharacterized protein</fullName>
    </submittedName>
</protein>
<sequence>MSEVGACLRRAALVFIDFLEKHQKCLLSTQNASSEQISRRREFYPTKLRIVCCYHKRETREYGLLLHNFIHFFDNLYEQSGTRTCLNTSFHTSSLNSESKSLLQEKFVPINVLPNKLPPEILKPQKEPDAKKKRVLCNPKEPCQFMQVKRVPGRNILYDITIPTWCQCAQQDVCTYRIFDFGRRIKIFHCLNVDEKSNNTS</sequence>
<reference evidence="2" key="1">
    <citation type="submission" date="2022-11" db="UniProtKB">
        <authorList>
            <consortium name="WormBaseParasite"/>
        </authorList>
    </citation>
    <scope>IDENTIFICATION</scope>
</reference>
<dbReference type="AlphaFoldDB" id="A0A915J365"/>
<accession>A0A915J365</accession>
<proteinExistence type="predicted"/>
<evidence type="ECO:0000313" key="2">
    <source>
        <dbReference type="WBParaSite" id="nRc.2.0.1.t20907-RA"/>
    </source>
</evidence>
<dbReference type="Proteomes" id="UP000887565">
    <property type="component" value="Unplaced"/>
</dbReference>
<evidence type="ECO:0000313" key="1">
    <source>
        <dbReference type="Proteomes" id="UP000887565"/>
    </source>
</evidence>
<name>A0A915J365_ROMCU</name>
<dbReference type="WBParaSite" id="nRc.2.0.1.t20907-RA">
    <property type="protein sequence ID" value="nRc.2.0.1.t20907-RA"/>
    <property type="gene ID" value="nRc.2.0.1.g20907"/>
</dbReference>
<organism evidence="1 2">
    <name type="scientific">Romanomermis culicivorax</name>
    <name type="common">Nematode worm</name>
    <dbReference type="NCBI Taxonomy" id="13658"/>
    <lineage>
        <taxon>Eukaryota</taxon>
        <taxon>Metazoa</taxon>
        <taxon>Ecdysozoa</taxon>
        <taxon>Nematoda</taxon>
        <taxon>Enoplea</taxon>
        <taxon>Dorylaimia</taxon>
        <taxon>Mermithida</taxon>
        <taxon>Mermithoidea</taxon>
        <taxon>Mermithidae</taxon>
        <taxon>Romanomermis</taxon>
    </lineage>
</organism>
<keyword evidence="1" id="KW-1185">Reference proteome</keyword>